<evidence type="ECO:0000259" key="1">
    <source>
        <dbReference type="Pfam" id="PF13472"/>
    </source>
</evidence>
<evidence type="ECO:0000313" key="3">
    <source>
        <dbReference type="Proteomes" id="UP000664167"/>
    </source>
</evidence>
<feature type="domain" description="SGNH hydrolase-type esterase" evidence="1">
    <location>
        <begin position="144"/>
        <end position="310"/>
    </location>
</feature>
<keyword evidence="3" id="KW-1185">Reference proteome</keyword>
<dbReference type="Gene3D" id="3.40.50.1110">
    <property type="entry name" value="SGNH hydrolase"/>
    <property type="match status" value="1"/>
</dbReference>
<dbReference type="InterPro" id="IPR013830">
    <property type="entry name" value="SGNH_hydro"/>
</dbReference>
<evidence type="ECO:0000313" key="2">
    <source>
        <dbReference type="EMBL" id="MBO0515664.1"/>
    </source>
</evidence>
<gene>
    <name evidence="2" type="ORF">J0695_28330</name>
</gene>
<accession>A0A939FCM7</accession>
<comment type="caution">
    <text evidence="2">The sequence shown here is derived from an EMBL/GenBank/DDBJ whole genome shotgun (WGS) entry which is preliminary data.</text>
</comment>
<reference evidence="2" key="1">
    <citation type="submission" date="2021-03" db="EMBL/GenBank/DDBJ databases">
        <title>Streptomyces poriferae sp. nov., a novel marine sponge-derived Actinobacteria species with anti-MRSA activity.</title>
        <authorList>
            <person name="Sandoval-Powers M."/>
            <person name="Kralova S."/>
            <person name="Nguyen G.-S."/>
            <person name="Fawwal D."/>
            <person name="Degnes K."/>
            <person name="Klinkenberg G."/>
            <person name="Sletta H."/>
            <person name="Wentzel A."/>
            <person name="Liles M.R."/>
        </authorList>
    </citation>
    <scope>NUCLEOTIDE SEQUENCE</scope>
    <source>
        <strain evidence="2">DSM 41794</strain>
    </source>
</reference>
<dbReference type="EMBL" id="JAFLRJ010000314">
    <property type="protein sequence ID" value="MBO0515664.1"/>
    <property type="molecule type" value="Genomic_DNA"/>
</dbReference>
<dbReference type="InterPro" id="IPR036514">
    <property type="entry name" value="SGNH_hydro_sf"/>
</dbReference>
<organism evidence="2 3">
    <name type="scientific">Streptomyces beijiangensis</name>
    <dbReference type="NCBI Taxonomy" id="163361"/>
    <lineage>
        <taxon>Bacteria</taxon>
        <taxon>Bacillati</taxon>
        <taxon>Actinomycetota</taxon>
        <taxon>Actinomycetes</taxon>
        <taxon>Kitasatosporales</taxon>
        <taxon>Streptomycetaceae</taxon>
        <taxon>Streptomyces</taxon>
    </lineage>
</organism>
<dbReference type="AlphaFoldDB" id="A0A939FCM7"/>
<protein>
    <submittedName>
        <fullName evidence="2">GDSL family lipase</fullName>
    </submittedName>
</protein>
<dbReference type="Proteomes" id="UP000664167">
    <property type="component" value="Unassembled WGS sequence"/>
</dbReference>
<dbReference type="SUPFAM" id="SSF52266">
    <property type="entry name" value="SGNH hydrolase"/>
    <property type="match status" value="1"/>
</dbReference>
<sequence>MSEDWLDPEPFLRGIAWWDAGRPVRADPACADRMPWDTWERAKIPVGVRLEFTSGGAKAVEVRYSTSDPGPDAPVFVFSLLEGDVTHAEAAAVPGEDMVVRIGLPSGEGPFTLHLPDSLSPAVRAVRGLGGTPAPAPPLPRWLVYGDSITEGWCATRPALAWPAVAGRALGLDPLNLGYAGAARGELVCAEQLAGLDCALVTLAFGSNCWSRVPFSAGLMHETVRAFVAVVRNSHPDTPVWVVSPVLCPEAEDTPNALGATLADLRGAIERAVRALTASGDGRLALLPGGALLAPDQLSDGLHPDDSGHAHLAASFAEAVLASSPGLVPACPPAANSPLGGDG</sequence>
<dbReference type="RefSeq" id="WP_206966682.1">
    <property type="nucleotide sequence ID" value="NZ_BAAAJJ010000005.1"/>
</dbReference>
<dbReference type="Pfam" id="PF13472">
    <property type="entry name" value="Lipase_GDSL_2"/>
    <property type="match status" value="1"/>
</dbReference>
<name>A0A939FCM7_9ACTN</name>
<dbReference type="Gene3D" id="2.60.120.260">
    <property type="entry name" value="Galactose-binding domain-like"/>
    <property type="match status" value="1"/>
</dbReference>
<proteinExistence type="predicted"/>